<name>A0A328B9Y4_9CAUL</name>
<dbReference type="AlphaFoldDB" id="A0A328B9Y4"/>
<evidence type="ECO:0000313" key="2">
    <source>
        <dbReference type="EMBL" id="RAK64250.1"/>
    </source>
</evidence>
<keyword evidence="3" id="KW-1185">Reference proteome</keyword>
<dbReference type="EMBL" id="QFYS01000006">
    <property type="protein sequence ID" value="RAK64250.1"/>
    <property type="molecule type" value="Genomic_DNA"/>
</dbReference>
<evidence type="ECO:0000313" key="3">
    <source>
        <dbReference type="Proteomes" id="UP000249524"/>
    </source>
</evidence>
<evidence type="ECO:0000256" key="1">
    <source>
        <dbReference type="SAM" id="MobiDB-lite"/>
    </source>
</evidence>
<protein>
    <submittedName>
        <fullName evidence="2">Uncharacterized protein</fullName>
    </submittedName>
</protein>
<sequence length="86" mass="9366">MSLGLTHTGAIARGLAYAPTPPREPVRAPEPAQAGRDPVSLFKLSSQERIRAETAMIVERTLQDLAADNQRRAEIRATGAFLDIRV</sequence>
<reference evidence="2 3" key="1">
    <citation type="submission" date="2018-05" db="EMBL/GenBank/DDBJ databases">
        <authorList>
            <person name="Lanie J.A."/>
            <person name="Ng W.-L."/>
            <person name="Kazmierczak K.M."/>
            <person name="Andrzejewski T.M."/>
            <person name="Davidsen T.M."/>
            <person name="Wayne K.J."/>
            <person name="Tettelin H."/>
            <person name="Glass J.I."/>
            <person name="Rusch D."/>
            <person name="Podicherti R."/>
            <person name="Tsui H.-C.T."/>
            <person name="Winkler M.E."/>
        </authorList>
    </citation>
    <scope>NUCLEOTIDE SEQUENCE [LARGE SCALE GENOMIC DNA]</scope>
    <source>
        <strain evidence="2 3">BUT-10</strain>
    </source>
</reference>
<organism evidence="2 3">
    <name type="scientific">Phenylobacterium kunshanense</name>
    <dbReference type="NCBI Taxonomy" id="1445034"/>
    <lineage>
        <taxon>Bacteria</taxon>
        <taxon>Pseudomonadati</taxon>
        <taxon>Pseudomonadota</taxon>
        <taxon>Alphaproteobacteria</taxon>
        <taxon>Caulobacterales</taxon>
        <taxon>Caulobacteraceae</taxon>
        <taxon>Phenylobacterium</taxon>
    </lineage>
</organism>
<gene>
    <name evidence="2" type="ORF">DJ019_13810</name>
</gene>
<comment type="caution">
    <text evidence="2">The sequence shown here is derived from an EMBL/GenBank/DDBJ whole genome shotgun (WGS) entry which is preliminary data.</text>
</comment>
<dbReference type="Proteomes" id="UP000249524">
    <property type="component" value="Unassembled WGS sequence"/>
</dbReference>
<accession>A0A328B9Y4</accession>
<proteinExistence type="predicted"/>
<feature type="region of interest" description="Disordered" evidence="1">
    <location>
        <begin position="13"/>
        <end position="38"/>
    </location>
</feature>